<dbReference type="GO" id="GO:0004565">
    <property type="term" value="F:beta-galactosidase activity"/>
    <property type="evidence" value="ECO:0007669"/>
    <property type="project" value="UniProtKB-EC"/>
</dbReference>
<dbReference type="InterPro" id="IPR032312">
    <property type="entry name" value="LacZ_4"/>
</dbReference>
<dbReference type="Proteomes" id="UP000679220">
    <property type="component" value="Unassembled WGS sequence"/>
</dbReference>
<accession>A0A941F7B6</accession>
<sequence length="1025" mass="118355">MVDIKYRIFLIILLSGVTAFAQNKWEQPMVFREGKRQAYAWSFPYRSMDKAIVGDKTQSAFYSSLNGEWFFNWAVNPAQRPKDFYKVDYQVNDWPTIPVPANWQMEGYGTPIYTNVKYPFKMDPPNIPTEYNPVGSYARTFAVPDSWDRNQVILHFGAVNSAMYVWVNGQQVGYSQDSKTPAEFDITQYIQKGENKLAVEVYRWCDGSYLEDQDMWRLSGIERDVYLYALPHTHIQDFFVKGGLDAQYKNGLFQLDVALEGIDNASVLEVQLLDAAGKLVYQEVKPITVNDISFEAIVPEVDKWSAELPNLYDLYLVLKNKAGEAIDVRDSKVGFRTVEIKHKQLLVNGQPVLLKGVNRHEHHEYNGHVVSEASMLRDITLMKQFNINAVRCSHYPVDPYWYSLCDQYGLYVIDEANIESHGMGSLWNDGYTLDKTLGNNADWKAAHLDRTMNMVERDKNFPSVIIWSLGNEAGSGQNFEATARWIKERDNSRLVQYEQAWLESYTDIVCPMYYKIEQMEEFLSLNDHRLMIQCEYSHAMGNSNGNLMDYWQLIRKEPQLQGGFIWDWMDQGMAQQLPNGTKYWAYGGDFGPQDVPSDGDFCLNGLIFADQTPKPALFEVKKVYQDFWITATDLQKGKFKLYNENFFRNTDALELYFEIKAEGKVVQNGIVDFKKAVKPQEKRSFSVKYDYQTDEGVEYFINFFVRTSDELGLLEKGYTIATEQFELNGFTPAIKQSTEQGTLTLSEDEVKHYVFGQDFTLVFDKQSGNISDWKFKGRDLLRRGLQPNFWRVPTNNDRGNGMHNRCRVWYDVQSKRTVNALNVEKADGLVKVSTKSIINVGQSVFNVDYIIYPDGAVEVDVYFEKSKGKVPELPRLGMNLVMPAGYDLVEWYGNGPHESYSDRQNGVMVDIYQGKVSEQHTPYVWPQESGNKTQVRWMKVMNQAGEGFLIKGKQPLEMSTHHFTIEELNNQLTHYYQIPQRNITEVNIDLKQRGVGGDNSWGYDTHDAYKLLDNKYHYTFTICPL</sequence>
<evidence type="ECO:0000256" key="4">
    <source>
        <dbReference type="ARBA" id="ARBA00007401"/>
    </source>
</evidence>
<dbReference type="InterPro" id="IPR006103">
    <property type="entry name" value="Glyco_hydro_2_cat"/>
</dbReference>
<dbReference type="SMART" id="SM01038">
    <property type="entry name" value="Bgal_small_N"/>
    <property type="match status" value="1"/>
</dbReference>
<dbReference type="SUPFAM" id="SSF74650">
    <property type="entry name" value="Galactose mutarotase-like"/>
    <property type="match status" value="1"/>
</dbReference>
<dbReference type="InterPro" id="IPR023230">
    <property type="entry name" value="Glyco_hydro_2_CS"/>
</dbReference>
<evidence type="ECO:0000256" key="9">
    <source>
        <dbReference type="ARBA" id="ARBA00022837"/>
    </source>
</evidence>
<dbReference type="RefSeq" id="WP_212192016.1">
    <property type="nucleotide sequence ID" value="NZ_JAGTAR010000025.1"/>
</dbReference>
<dbReference type="SUPFAM" id="SSF51445">
    <property type="entry name" value="(Trans)glycosidases"/>
    <property type="match status" value="1"/>
</dbReference>
<dbReference type="PANTHER" id="PTHR46323">
    <property type="entry name" value="BETA-GALACTOSIDASE"/>
    <property type="match status" value="1"/>
</dbReference>
<evidence type="ECO:0000256" key="11">
    <source>
        <dbReference type="ARBA" id="ARBA00032230"/>
    </source>
</evidence>
<dbReference type="AlphaFoldDB" id="A0A941F7B6"/>
<evidence type="ECO:0000313" key="15">
    <source>
        <dbReference type="Proteomes" id="UP000679220"/>
    </source>
</evidence>
<dbReference type="SUPFAM" id="SSF49785">
    <property type="entry name" value="Galactose-binding domain-like"/>
    <property type="match status" value="1"/>
</dbReference>
<comment type="catalytic activity">
    <reaction evidence="1 12">
        <text>Hydrolysis of terminal non-reducing beta-D-galactose residues in beta-D-galactosides.</text>
        <dbReference type="EC" id="3.2.1.23"/>
    </reaction>
</comment>
<dbReference type="InterPro" id="IPR014718">
    <property type="entry name" value="GH-type_carb-bd"/>
</dbReference>
<keyword evidence="9" id="KW-0106">Calcium</keyword>
<dbReference type="Gene3D" id="2.60.40.10">
    <property type="entry name" value="Immunoglobulins"/>
    <property type="match status" value="2"/>
</dbReference>
<dbReference type="Pfam" id="PF16353">
    <property type="entry name" value="LacZ_4"/>
    <property type="match status" value="1"/>
</dbReference>
<dbReference type="PRINTS" id="PR00132">
    <property type="entry name" value="GLHYDRLASE2"/>
</dbReference>
<evidence type="ECO:0000256" key="1">
    <source>
        <dbReference type="ARBA" id="ARBA00001412"/>
    </source>
</evidence>
<dbReference type="Gene3D" id="3.20.20.80">
    <property type="entry name" value="Glycosidases"/>
    <property type="match status" value="1"/>
</dbReference>
<reference evidence="14" key="2">
    <citation type="submission" date="2021-04" db="EMBL/GenBank/DDBJ databases">
        <authorList>
            <person name="Zhang T."/>
            <person name="Zhang Y."/>
            <person name="Lu D."/>
            <person name="Zuo D."/>
            <person name="Du Z."/>
        </authorList>
    </citation>
    <scope>NUCLEOTIDE SEQUENCE</scope>
    <source>
        <strain evidence="14">JR1</strain>
    </source>
</reference>
<dbReference type="InterPro" id="IPR008979">
    <property type="entry name" value="Galactose-bd-like_sf"/>
</dbReference>
<dbReference type="InterPro" id="IPR050347">
    <property type="entry name" value="Bact_Beta-galactosidase"/>
</dbReference>
<dbReference type="PANTHER" id="PTHR46323:SF2">
    <property type="entry name" value="BETA-GALACTOSIDASE"/>
    <property type="match status" value="1"/>
</dbReference>
<dbReference type="GO" id="GO:0009341">
    <property type="term" value="C:beta-galactosidase complex"/>
    <property type="evidence" value="ECO:0007669"/>
    <property type="project" value="InterPro"/>
</dbReference>
<comment type="similarity">
    <text evidence="4 12">Belongs to the glycosyl hydrolase 2 family.</text>
</comment>
<evidence type="ECO:0000256" key="12">
    <source>
        <dbReference type="RuleBase" id="RU361154"/>
    </source>
</evidence>
<dbReference type="InterPro" id="IPR013783">
    <property type="entry name" value="Ig-like_fold"/>
</dbReference>
<proteinExistence type="inferred from homology"/>
<dbReference type="Pfam" id="PF02836">
    <property type="entry name" value="Glyco_hydro_2_C"/>
    <property type="match status" value="1"/>
</dbReference>
<evidence type="ECO:0000256" key="8">
    <source>
        <dbReference type="ARBA" id="ARBA00022801"/>
    </source>
</evidence>
<keyword evidence="15" id="KW-1185">Reference proteome</keyword>
<comment type="cofactor">
    <cofactor evidence="3">
        <name>Na(+)</name>
        <dbReference type="ChEBI" id="CHEBI:29101"/>
    </cofactor>
</comment>
<dbReference type="InterPro" id="IPR006102">
    <property type="entry name" value="Ig-like_GH2"/>
</dbReference>
<organism evidence="14 15">
    <name type="scientific">Carboxylicivirga sediminis</name>
    <dbReference type="NCBI Taxonomy" id="2006564"/>
    <lineage>
        <taxon>Bacteria</taxon>
        <taxon>Pseudomonadati</taxon>
        <taxon>Bacteroidota</taxon>
        <taxon>Bacteroidia</taxon>
        <taxon>Marinilabiliales</taxon>
        <taxon>Marinilabiliaceae</taxon>
        <taxon>Carboxylicivirga</taxon>
    </lineage>
</organism>
<dbReference type="Pfam" id="PF02929">
    <property type="entry name" value="Bgal_small_N"/>
    <property type="match status" value="1"/>
</dbReference>
<dbReference type="InterPro" id="IPR017853">
    <property type="entry name" value="GH"/>
</dbReference>
<evidence type="ECO:0000256" key="3">
    <source>
        <dbReference type="ARBA" id="ARBA00001959"/>
    </source>
</evidence>
<evidence type="ECO:0000256" key="5">
    <source>
        <dbReference type="ARBA" id="ARBA00011245"/>
    </source>
</evidence>
<comment type="caution">
    <text evidence="14">The sequence shown here is derived from an EMBL/GenBank/DDBJ whole genome shotgun (WGS) entry which is preliminary data.</text>
</comment>
<comment type="subunit">
    <text evidence="5">Monomer.</text>
</comment>
<dbReference type="PROSITE" id="PS00719">
    <property type="entry name" value="GLYCOSYL_HYDROL_F2_1"/>
    <property type="match status" value="1"/>
</dbReference>
<dbReference type="SUPFAM" id="SSF49303">
    <property type="entry name" value="beta-Galactosidase/glucuronidase domain"/>
    <property type="match status" value="2"/>
</dbReference>
<dbReference type="GO" id="GO:0005990">
    <property type="term" value="P:lactose catabolic process"/>
    <property type="evidence" value="ECO:0007669"/>
    <property type="project" value="TreeGrafter"/>
</dbReference>
<evidence type="ECO:0000256" key="10">
    <source>
        <dbReference type="ARBA" id="ARBA00023295"/>
    </source>
</evidence>
<dbReference type="InterPro" id="IPR011013">
    <property type="entry name" value="Gal_mutarotase_sf_dom"/>
</dbReference>
<dbReference type="EC" id="3.2.1.23" evidence="6 12"/>
<keyword evidence="8 12" id="KW-0378">Hydrolase</keyword>
<dbReference type="FunFam" id="3.20.20.80:FF:000018">
    <property type="entry name" value="Beta-galactosidase"/>
    <property type="match status" value="1"/>
</dbReference>
<evidence type="ECO:0000256" key="2">
    <source>
        <dbReference type="ARBA" id="ARBA00001913"/>
    </source>
</evidence>
<dbReference type="GO" id="GO:0030246">
    <property type="term" value="F:carbohydrate binding"/>
    <property type="evidence" value="ECO:0007669"/>
    <property type="project" value="InterPro"/>
</dbReference>
<evidence type="ECO:0000256" key="7">
    <source>
        <dbReference type="ARBA" id="ARBA00013303"/>
    </source>
</evidence>
<evidence type="ECO:0000256" key="6">
    <source>
        <dbReference type="ARBA" id="ARBA00012756"/>
    </source>
</evidence>
<dbReference type="InterPro" id="IPR036156">
    <property type="entry name" value="Beta-gal/glucu_dom_sf"/>
</dbReference>
<dbReference type="Gene3D" id="2.60.120.260">
    <property type="entry name" value="Galactose-binding domain-like"/>
    <property type="match status" value="1"/>
</dbReference>
<keyword evidence="10 12" id="KW-0326">Glycosidase</keyword>
<dbReference type="Gene3D" id="2.70.98.10">
    <property type="match status" value="1"/>
</dbReference>
<dbReference type="InterPro" id="IPR004199">
    <property type="entry name" value="B-gal_small/dom_5"/>
</dbReference>
<dbReference type="InterPro" id="IPR006101">
    <property type="entry name" value="Glyco_hydro_2"/>
</dbReference>
<reference evidence="14" key="1">
    <citation type="journal article" date="2018" name="Int. J. Syst. Evol. Microbiol.">
        <title>Carboxylicivirga sediminis sp. nov., isolated from coastal sediment.</title>
        <authorList>
            <person name="Wang F.Q."/>
            <person name="Ren L.H."/>
            <person name="Zou R.J."/>
            <person name="Sun Y.Z."/>
            <person name="Liu X.J."/>
            <person name="Jiang F."/>
            <person name="Liu L.J."/>
        </authorList>
    </citation>
    <scope>NUCLEOTIDE SEQUENCE</scope>
    <source>
        <strain evidence="14">JR1</strain>
    </source>
</reference>
<dbReference type="Pfam" id="PF00703">
    <property type="entry name" value="Glyco_hydro_2"/>
    <property type="match status" value="1"/>
</dbReference>
<name>A0A941F7B6_9BACT</name>
<gene>
    <name evidence="14" type="ORF">KDU71_15560</name>
</gene>
<protein>
    <recommendedName>
        <fullName evidence="7 12">Beta-galactosidase</fullName>
        <ecNumber evidence="6 12">3.2.1.23</ecNumber>
    </recommendedName>
    <alternativeName>
        <fullName evidence="11 12">Lactase</fullName>
    </alternativeName>
</protein>
<evidence type="ECO:0000313" key="14">
    <source>
        <dbReference type="EMBL" id="MBR8536989.1"/>
    </source>
</evidence>
<dbReference type="Pfam" id="PF02837">
    <property type="entry name" value="Glyco_hydro_2_N"/>
    <property type="match status" value="1"/>
</dbReference>
<dbReference type="InterPro" id="IPR006104">
    <property type="entry name" value="Glyco_hydro_2_N"/>
</dbReference>
<feature type="domain" description="Beta galactosidase small chain/" evidence="13">
    <location>
        <begin position="753"/>
        <end position="1023"/>
    </location>
</feature>
<evidence type="ECO:0000259" key="13">
    <source>
        <dbReference type="SMART" id="SM01038"/>
    </source>
</evidence>
<comment type="cofactor">
    <cofactor evidence="2">
        <name>Ca(2+)</name>
        <dbReference type="ChEBI" id="CHEBI:29108"/>
    </cofactor>
</comment>
<dbReference type="EMBL" id="JAGTAR010000025">
    <property type="protein sequence ID" value="MBR8536989.1"/>
    <property type="molecule type" value="Genomic_DNA"/>
</dbReference>